<dbReference type="OrthoDB" id="6335014at2"/>
<dbReference type="AlphaFoldDB" id="A0A5R9IKV7"/>
<organism evidence="2 3">
    <name type="scientific">Thalassotalea litorea</name>
    <dbReference type="NCBI Taxonomy" id="2020715"/>
    <lineage>
        <taxon>Bacteria</taxon>
        <taxon>Pseudomonadati</taxon>
        <taxon>Pseudomonadota</taxon>
        <taxon>Gammaproteobacteria</taxon>
        <taxon>Alteromonadales</taxon>
        <taxon>Colwelliaceae</taxon>
        <taxon>Thalassotalea</taxon>
    </lineage>
</organism>
<dbReference type="RefSeq" id="WP_138319031.1">
    <property type="nucleotide sequence ID" value="NZ_VCBC01000005.1"/>
</dbReference>
<name>A0A5R9IKV7_9GAMM</name>
<evidence type="ECO:0000313" key="2">
    <source>
        <dbReference type="EMBL" id="TLU66155.1"/>
    </source>
</evidence>
<dbReference type="SUPFAM" id="SSF74653">
    <property type="entry name" value="TolA/TonB C-terminal domain"/>
    <property type="match status" value="1"/>
</dbReference>
<dbReference type="PROSITE" id="PS52015">
    <property type="entry name" value="TONB_CTD"/>
    <property type="match status" value="1"/>
</dbReference>
<dbReference type="Pfam" id="PF03544">
    <property type="entry name" value="TonB_C"/>
    <property type="match status" value="1"/>
</dbReference>
<dbReference type="GO" id="GO:0055085">
    <property type="term" value="P:transmembrane transport"/>
    <property type="evidence" value="ECO:0007669"/>
    <property type="project" value="InterPro"/>
</dbReference>
<dbReference type="EMBL" id="VCBC01000005">
    <property type="protein sequence ID" value="TLU66155.1"/>
    <property type="molecule type" value="Genomic_DNA"/>
</dbReference>
<dbReference type="Gene3D" id="3.30.1150.10">
    <property type="match status" value="1"/>
</dbReference>
<evidence type="ECO:0000313" key="3">
    <source>
        <dbReference type="Proteomes" id="UP000307790"/>
    </source>
</evidence>
<feature type="domain" description="TonB C-terminal" evidence="1">
    <location>
        <begin position="38"/>
        <end position="131"/>
    </location>
</feature>
<dbReference type="Proteomes" id="UP000307790">
    <property type="component" value="Unassembled WGS sequence"/>
</dbReference>
<gene>
    <name evidence="2" type="ORF">FE810_05395</name>
</gene>
<protein>
    <submittedName>
        <fullName evidence="2">Energy transducer TonB</fullName>
    </submittedName>
</protein>
<dbReference type="InterPro" id="IPR037682">
    <property type="entry name" value="TonB_C"/>
</dbReference>
<reference evidence="2 3" key="1">
    <citation type="submission" date="2019-05" db="EMBL/GenBank/DDBJ databases">
        <title>Genome sequences of Thalassotalea litorea 1K03283.</title>
        <authorList>
            <person name="Zhang D."/>
        </authorList>
    </citation>
    <scope>NUCLEOTIDE SEQUENCE [LARGE SCALE GENOMIC DNA]</scope>
    <source>
        <strain evidence="2 3">MCCC 1K03283</strain>
    </source>
</reference>
<comment type="caution">
    <text evidence="2">The sequence shown here is derived from an EMBL/GenBank/DDBJ whole genome shotgun (WGS) entry which is preliminary data.</text>
</comment>
<accession>A0A5R9IKV7</accession>
<keyword evidence="3" id="KW-1185">Reference proteome</keyword>
<proteinExistence type="predicted"/>
<evidence type="ECO:0000259" key="1">
    <source>
        <dbReference type="PROSITE" id="PS52015"/>
    </source>
</evidence>
<sequence length="159" mass="17936">MKNNFSILIIAICLHGCASTNDETIKEYPNLSLTHNEIKSSKWDQLNRFPARYPIKAVQKFIEGCATIEYVITPQNEVKDIVVVVSTNKHFSKAAKQAIKSWKWSELPKSILTQPVKTQTRFDFCFDKPNQPCSSTIPTYSCPSEDIIYSTGMLVKASG</sequence>